<sequence length="135" mass="14549">MLTSAQHLTFDLSTVVVTWWCFGSISGLALALGSSGVGSPAGSAAPADTATSSRAPSPPPNDRPPHSRIDISFTLKKSCALVDVCNAALSWFKRRYRIRDFGRLSHQVNYTAGVQTVTYQCQYKDLIVFDLLAPG</sequence>
<name>A0A4C1TI78_EUMVA</name>
<accession>A0A4C1TI78</accession>
<keyword evidence="2" id="KW-0812">Transmembrane</keyword>
<evidence type="ECO:0000256" key="2">
    <source>
        <dbReference type="SAM" id="Phobius"/>
    </source>
</evidence>
<evidence type="ECO:0000256" key="1">
    <source>
        <dbReference type="SAM" id="MobiDB-lite"/>
    </source>
</evidence>
<comment type="caution">
    <text evidence="3">The sequence shown here is derived from an EMBL/GenBank/DDBJ whole genome shotgun (WGS) entry which is preliminary data.</text>
</comment>
<gene>
    <name evidence="3" type="ORF">EVAR_8213_1</name>
</gene>
<evidence type="ECO:0000313" key="3">
    <source>
        <dbReference type="EMBL" id="GBP13290.1"/>
    </source>
</evidence>
<evidence type="ECO:0000313" key="4">
    <source>
        <dbReference type="Proteomes" id="UP000299102"/>
    </source>
</evidence>
<keyword evidence="2" id="KW-1133">Transmembrane helix</keyword>
<protein>
    <submittedName>
        <fullName evidence="3">Uncharacterized protein</fullName>
    </submittedName>
</protein>
<feature type="compositionally biased region" description="Low complexity" evidence="1">
    <location>
        <begin position="35"/>
        <end position="55"/>
    </location>
</feature>
<dbReference type="Proteomes" id="UP000299102">
    <property type="component" value="Unassembled WGS sequence"/>
</dbReference>
<dbReference type="EMBL" id="BGZK01000056">
    <property type="protein sequence ID" value="GBP13290.1"/>
    <property type="molecule type" value="Genomic_DNA"/>
</dbReference>
<keyword evidence="2" id="KW-0472">Membrane</keyword>
<dbReference type="AlphaFoldDB" id="A0A4C1TI78"/>
<keyword evidence="4" id="KW-1185">Reference proteome</keyword>
<feature type="transmembrane region" description="Helical" evidence="2">
    <location>
        <begin position="12"/>
        <end position="32"/>
    </location>
</feature>
<organism evidence="3 4">
    <name type="scientific">Eumeta variegata</name>
    <name type="common">Bagworm moth</name>
    <name type="synonym">Eumeta japonica</name>
    <dbReference type="NCBI Taxonomy" id="151549"/>
    <lineage>
        <taxon>Eukaryota</taxon>
        <taxon>Metazoa</taxon>
        <taxon>Ecdysozoa</taxon>
        <taxon>Arthropoda</taxon>
        <taxon>Hexapoda</taxon>
        <taxon>Insecta</taxon>
        <taxon>Pterygota</taxon>
        <taxon>Neoptera</taxon>
        <taxon>Endopterygota</taxon>
        <taxon>Lepidoptera</taxon>
        <taxon>Glossata</taxon>
        <taxon>Ditrysia</taxon>
        <taxon>Tineoidea</taxon>
        <taxon>Psychidae</taxon>
        <taxon>Oiketicinae</taxon>
        <taxon>Eumeta</taxon>
    </lineage>
</organism>
<feature type="region of interest" description="Disordered" evidence="1">
    <location>
        <begin position="35"/>
        <end position="67"/>
    </location>
</feature>
<proteinExistence type="predicted"/>
<reference evidence="3 4" key="1">
    <citation type="journal article" date="2019" name="Commun. Biol.">
        <title>The bagworm genome reveals a unique fibroin gene that provides high tensile strength.</title>
        <authorList>
            <person name="Kono N."/>
            <person name="Nakamura H."/>
            <person name="Ohtoshi R."/>
            <person name="Tomita M."/>
            <person name="Numata K."/>
            <person name="Arakawa K."/>
        </authorList>
    </citation>
    <scope>NUCLEOTIDE SEQUENCE [LARGE SCALE GENOMIC DNA]</scope>
</reference>